<reference evidence="1 2" key="1">
    <citation type="submission" date="2010-04" db="EMBL/GenBank/DDBJ databases">
        <title>The genome of Herbaspirillum seropedicae SmR1, an endophytic, nitrogen-fixing, plant-growth promoting beta-Proteobacteria.</title>
        <authorList>
            <person name="Pedrosa F.O."/>
            <person name="Monteiro R.A."/>
            <person name="Wassem R."/>
            <person name="Cruz L.M."/>
            <person name="Ayub R.A."/>
            <person name="Colauto N.B."/>
            <person name="Fernandez M.A."/>
            <person name="Fungaro M.H.P."/>
            <person name="Grisard E.C."/>
            <person name="Hungria M."/>
            <person name="Madeira H.M.F."/>
            <person name="Nodari R.O."/>
            <person name="Osaku C.A."/>
            <person name="Petzl-Erler M.L."/>
            <person name="Terenzi H."/>
            <person name="Vieira L.G.E."/>
            <person name="Almeida M.I.M."/>
            <person name="Alves L.R."/>
            <person name="Arantes O.M.N."/>
            <person name="Balsanelli E."/>
            <person name="Barcellos F.G."/>
            <person name="Baura V.A."/>
            <person name="Binde D.R."/>
            <person name="Campo R.J."/>
            <person name="Chubatsu L.S."/>
            <person name="Chueire L.M.O."/>
            <person name="Ciferri R.R."/>
            <person name="Correa L.C."/>
            <person name="da Conceicao Silva J.L."/>
            <person name="Dabul A.N.G."/>
            <person name="Dambros B.P."/>
            <person name="Faoro H."/>
            <person name="Favetti A."/>
            <person name="Friedermann G."/>
            <person name="Furlaneto M.C."/>
            <person name="Gasques L.S."/>
            <person name="Gimenes C.C.T."/>
            <person name="Gioppo N.M.R."/>
            <person name="Glienke-Blanco C."/>
            <person name="Godoy L.P."/>
            <person name="Guerra M.P."/>
            <person name="Karp S."/>
            <person name="Kava-Cordeiro V."/>
            <person name="Margarido V.P."/>
            <person name="Mathioni S.M."/>
            <person name="Menck-Soares M.A."/>
            <person name="Murace N.K."/>
            <person name="Nicolas M.F."/>
            <person name="Oliveira C.E.C."/>
            <person name="Pagnan N.A.B."/>
            <person name="Pamphile J.A."/>
            <person name="Patussi E.V."/>
            <person name="Pereira L.F.P."/>
            <person name="Pereira-Ferrari L."/>
            <person name="Pinto F.G.S."/>
            <person name="Precoma C."/>
            <person name="Prioli A.J."/>
            <person name="Prioli S.M.A.P."/>
            <person name="Raittz R.T."/>
            <person name="Ramos H.J.O."/>
            <person name="Ribeiro E.M.S.F."/>
            <person name="Rigo L.U."/>
            <person name="Rocha C.L.M.S.C."/>
            <person name="Rocha S.N."/>
            <person name="Santos K."/>
            <person name="Satori D."/>
            <person name="Silva A.G."/>
            <person name="Simao R.C.G."/>
            <person name="Soares M.A.M."/>
            <person name="Souza E.M."/>
            <person name="Steffens M.B.R."/>
            <person name="Steindel M."/>
            <person name="Tadra-Sfeir M.Z."/>
            <person name="Takahashi E.K."/>
            <person name="Torres R.A."/>
            <person name="Valle J.S."/>
            <person name="Vernal J.I."/>
            <person name="Vilas-Boas L.A."/>
            <person name="Watanabe M.A.E."/>
            <person name="Weiss V.A."/>
            <person name="Yates M.A."/>
            <person name="Souza E.M."/>
        </authorList>
    </citation>
    <scope>NUCLEOTIDE SEQUENCE [LARGE SCALE GENOMIC DNA]</scope>
    <source>
        <strain evidence="1 2">SmR1</strain>
    </source>
</reference>
<accession>D8IVF4</accession>
<dbReference type="Proteomes" id="UP000000329">
    <property type="component" value="Chromosome"/>
</dbReference>
<organism evidence="1 2">
    <name type="scientific">Herbaspirillum seropedicae (strain SmR1)</name>
    <dbReference type="NCBI Taxonomy" id="757424"/>
    <lineage>
        <taxon>Bacteria</taxon>
        <taxon>Pseudomonadati</taxon>
        <taxon>Pseudomonadota</taxon>
        <taxon>Betaproteobacteria</taxon>
        <taxon>Burkholderiales</taxon>
        <taxon>Oxalobacteraceae</taxon>
        <taxon>Herbaspirillum</taxon>
    </lineage>
</organism>
<dbReference type="HOGENOM" id="CLU_161196_2_1_4"/>
<dbReference type="GeneID" id="29393794"/>
<dbReference type="Gene3D" id="3.30.1660.10">
    <property type="entry name" value="Flavin-binding protein dodecin"/>
    <property type="match status" value="1"/>
</dbReference>
<dbReference type="KEGG" id="hse:Hsero_2394"/>
<dbReference type="InterPro" id="IPR009923">
    <property type="entry name" value="Dodecin"/>
</dbReference>
<sequence>MNTIEVIEVLAESDSSWRQAAQNAVHGAAVKIHNLRSLYVSDMEAVVADNKITRYRINAKISFLVDN</sequence>
<protein>
    <recommendedName>
        <fullName evidence="3">Dodecin domain-containing protein</fullName>
    </recommendedName>
</protein>
<evidence type="ECO:0000313" key="2">
    <source>
        <dbReference type="Proteomes" id="UP000000329"/>
    </source>
</evidence>
<evidence type="ECO:0008006" key="3">
    <source>
        <dbReference type="Google" id="ProtNLM"/>
    </source>
</evidence>
<dbReference type="SUPFAM" id="SSF89807">
    <property type="entry name" value="Dodecin-like"/>
    <property type="match status" value="1"/>
</dbReference>
<dbReference type="AlphaFoldDB" id="D8IVF4"/>
<dbReference type="InterPro" id="IPR036694">
    <property type="entry name" value="Dodecin-like_sf"/>
</dbReference>
<dbReference type="eggNOG" id="COG3360">
    <property type="taxonomic scope" value="Bacteria"/>
</dbReference>
<dbReference type="RefSeq" id="WP_013234372.1">
    <property type="nucleotide sequence ID" value="NC_014323.1"/>
</dbReference>
<dbReference type="Pfam" id="PF07311">
    <property type="entry name" value="Dodecin"/>
    <property type="match status" value="1"/>
</dbReference>
<dbReference type="STRING" id="757424.Hsero_2394"/>
<dbReference type="InterPro" id="IPR025543">
    <property type="entry name" value="Dodecin-like"/>
</dbReference>
<dbReference type="OrthoDB" id="9805889at2"/>
<keyword evidence="2" id="KW-1185">Reference proteome</keyword>
<evidence type="ECO:0000313" key="1">
    <source>
        <dbReference type="EMBL" id="ADJ63893.1"/>
    </source>
</evidence>
<dbReference type="EMBL" id="CP002039">
    <property type="protein sequence ID" value="ADJ63893.1"/>
    <property type="molecule type" value="Genomic_DNA"/>
</dbReference>
<gene>
    <name evidence="1" type="ordered locus">Hsero_2394</name>
</gene>
<proteinExistence type="predicted"/>
<name>D8IVF4_HERSS</name>